<gene>
    <name evidence="1" type="ORF">GCM10011399_35300</name>
</gene>
<dbReference type="CDD" id="cd00657">
    <property type="entry name" value="Ferritin_like"/>
    <property type="match status" value="1"/>
</dbReference>
<evidence type="ECO:0000313" key="2">
    <source>
        <dbReference type="Proteomes" id="UP000598775"/>
    </source>
</evidence>
<dbReference type="EMBL" id="BMGP01000007">
    <property type="protein sequence ID" value="GGF39353.1"/>
    <property type="molecule type" value="Genomic_DNA"/>
</dbReference>
<accession>A0A917BE62</accession>
<dbReference type="RefSeq" id="WP_188680719.1">
    <property type="nucleotide sequence ID" value="NZ_BMGP01000007.1"/>
</dbReference>
<reference evidence="1 2" key="1">
    <citation type="journal article" date="2014" name="Int. J. Syst. Evol. Microbiol.">
        <title>Complete genome sequence of Corynebacterium casei LMG S-19264T (=DSM 44701T), isolated from a smear-ripened cheese.</title>
        <authorList>
            <consortium name="US DOE Joint Genome Institute (JGI-PGF)"/>
            <person name="Walter F."/>
            <person name="Albersmeier A."/>
            <person name="Kalinowski J."/>
            <person name="Ruckert C."/>
        </authorList>
    </citation>
    <scope>NUCLEOTIDE SEQUENCE [LARGE SCALE GENOMIC DNA]</scope>
    <source>
        <strain evidence="1 2">CGMCC 1.12976</strain>
    </source>
</reference>
<dbReference type="Proteomes" id="UP000598775">
    <property type="component" value="Unassembled WGS sequence"/>
</dbReference>
<dbReference type="InterPro" id="IPR009078">
    <property type="entry name" value="Ferritin-like_SF"/>
</dbReference>
<sequence length="272" mass="29717">MTTDNHSESHTFDAWATYFEANLERHERLDAGIPWASTPVLSGADTVALVHSLQKFELGESGEGKGLLAKARGRNDASYDAALVLFIAEEQKHSALFAGALTRFGAERLTSDWTDGVFVVLRRLMGLRTEVTLFLIAETVAMEYFEALGRSSDPVLRGVARRVLTDEVEHIRFQIDQLRAGFERSSMVTRWVAAAAAWVVALGAATVVAIDHGPALHALGLRRLTFWRRTLRHAARALPQAFRLSGTSAPFGPSAPPSVFFTAAQRANATAD</sequence>
<dbReference type="InterPro" id="IPR012348">
    <property type="entry name" value="RNR-like"/>
</dbReference>
<comment type="caution">
    <text evidence="1">The sequence shown here is derived from an EMBL/GenBank/DDBJ whole genome shotgun (WGS) entry which is preliminary data.</text>
</comment>
<protein>
    <submittedName>
        <fullName evidence="1">Membrane protein</fullName>
    </submittedName>
</protein>
<proteinExistence type="predicted"/>
<dbReference type="AlphaFoldDB" id="A0A917BE62"/>
<name>A0A917BE62_9MICO</name>
<evidence type="ECO:0000313" key="1">
    <source>
        <dbReference type="EMBL" id="GGF39353.1"/>
    </source>
</evidence>
<organism evidence="1 2">
    <name type="scientific">Subtercola lobariae</name>
    <dbReference type="NCBI Taxonomy" id="1588641"/>
    <lineage>
        <taxon>Bacteria</taxon>
        <taxon>Bacillati</taxon>
        <taxon>Actinomycetota</taxon>
        <taxon>Actinomycetes</taxon>
        <taxon>Micrococcales</taxon>
        <taxon>Microbacteriaceae</taxon>
        <taxon>Subtercola</taxon>
    </lineage>
</organism>
<dbReference type="SUPFAM" id="SSF47240">
    <property type="entry name" value="Ferritin-like"/>
    <property type="match status" value="1"/>
</dbReference>
<keyword evidence="2" id="KW-1185">Reference proteome</keyword>
<dbReference type="GO" id="GO:0016491">
    <property type="term" value="F:oxidoreductase activity"/>
    <property type="evidence" value="ECO:0007669"/>
    <property type="project" value="InterPro"/>
</dbReference>
<dbReference type="Gene3D" id="1.10.620.20">
    <property type="entry name" value="Ribonucleotide Reductase, subunit A"/>
    <property type="match status" value="1"/>
</dbReference>